<feature type="binding site" evidence="14">
    <location>
        <position position="832"/>
    </location>
    <ligand>
        <name>Mn(2+)</name>
        <dbReference type="ChEBI" id="CHEBI:29035"/>
        <label>4</label>
    </ligand>
</feature>
<feature type="binding site" evidence="14">
    <location>
        <position position="780"/>
    </location>
    <ligand>
        <name>ATP</name>
        <dbReference type="ChEBI" id="CHEBI:30616"/>
        <label>2</label>
    </ligand>
</feature>
<keyword evidence="4 14" id="KW-0436">Ligase</keyword>
<dbReference type="Gene3D" id="3.30.470.20">
    <property type="entry name" value="ATP-grasp fold, B domain"/>
    <property type="match status" value="2"/>
</dbReference>
<dbReference type="Pfam" id="PF02787">
    <property type="entry name" value="CPSase_L_D3"/>
    <property type="match status" value="1"/>
</dbReference>
<keyword evidence="10" id="KW-0460">Magnesium</keyword>
<accession>A0ABW4J7R0</accession>
<keyword evidence="7 14" id="KW-0677">Repeat</keyword>
<evidence type="ECO:0000256" key="2">
    <source>
        <dbReference type="ARBA" id="ARBA00009799"/>
    </source>
</evidence>
<feature type="binding site" evidence="14">
    <location>
        <position position="298"/>
    </location>
    <ligand>
        <name>Mn(2+)</name>
        <dbReference type="ChEBI" id="CHEBI:29035"/>
        <label>1</label>
    </ligand>
</feature>
<dbReference type="PROSITE" id="PS00866">
    <property type="entry name" value="CPSASE_1"/>
    <property type="match status" value="2"/>
</dbReference>
<dbReference type="Gene3D" id="3.40.50.1380">
    <property type="entry name" value="Methylglyoxal synthase-like domain"/>
    <property type="match status" value="1"/>
</dbReference>
<dbReference type="InterPro" id="IPR006275">
    <property type="entry name" value="CPSase_lsu"/>
</dbReference>
<dbReference type="NCBIfam" id="NF009455">
    <property type="entry name" value="PRK12815.1"/>
    <property type="match status" value="1"/>
</dbReference>
<dbReference type="InterPro" id="IPR033937">
    <property type="entry name" value="MGS_CPS_CarB"/>
</dbReference>
<feature type="binding site" evidence="14">
    <location>
        <position position="300"/>
    </location>
    <ligand>
        <name>Mn(2+)</name>
        <dbReference type="ChEBI" id="CHEBI:29035"/>
        <label>2</label>
    </ligand>
</feature>
<feature type="binding site" evidence="14">
    <location>
        <position position="298"/>
    </location>
    <ligand>
        <name>ATP</name>
        <dbReference type="ChEBI" id="CHEBI:30616"/>
        <label>1</label>
    </ligand>
</feature>
<feature type="binding site" evidence="14">
    <location>
        <position position="298"/>
    </location>
    <ligand>
        <name>Mn(2+)</name>
        <dbReference type="ChEBI" id="CHEBI:29035"/>
        <label>2</label>
    </ligand>
</feature>
<dbReference type="EC" id="6.3.5.5" evidence="14"/>
<feature type="binding site" evidence="14">
    <location>
        <position position="777"/>
    </location>
    <ligand>
        <name>ATP</name>
        <dbReference type="ChEBI" id="CHEBI:30616"/>
        <label>2</label>
    </ligand>
</feature>
<keyword evidence="12" id="KW-0464">Manganese</keyword>
<dbReference type="PROSITE" id="PS50975">
    <property type="entry name" value="ATP_GRASP"/>
    <property type="match status" value="2"/>
</dbReference>
<evidence type="ECO:0000256" key="12">
    <source>
        <dbReference type="ARBA" id="ARBA00023211"/>
    </source>
</evidence>
<comment type="catalytic activity">
    <reaction evidence="13 14">
        <text>hydrogencarbonate + NH4(+) + 2 ATP = carbamoyl phosphate + 2 ADP + phosphate + 2 H(+)</text>
        <dbReference type="Rhea" id="RHEA:18029"/>
        <dbReference type="ChEBI" id="CHEBI:15378"/>
        <dbReference type="ChEBI" id="CHEBI:17544"/>
        <dbReference type="ChEBI" id="CHEBI:28938"/>
        <dbReference type="ChEBI" id="CHEBI:30616"/>
        <dbReference type="ChEBI" id="CHEBI:43474"/>
        <dbReference type="ChEBI" id="CHEBI:58228"/>
        <dbReference type="ChEBI" id="CHEBI:456216"/>
        <dbReference type="EC" id="6.3.4.16"/>
    </reaction>
</comment>
<feature type="binding site" evidence="14">
    <location>
        <position position="832"/>
    </location>
    <ligand>
        <name>Mg(2+)</name>
        <dbReference type="ChEBI" id="CHEBI:18420"/>
        <label>3</label>
    </ligand>
</feature>
<dbReference type="InterPro" id="IPR058047">
    <property type="entry name" value="CPSase_preATP-grasp"/>
</dbReference>
<keyword evidence="6" id="KW-0479">Metal-binding</keyword>
<dbReference type="Pfam" id="PF02142">
    <property type="entry name" value="MGS"/>
    <property type="match status" value="1"/>
</dbReference>
<keyword evidence="5 14" id="KW-0028">Amino-acid biosynthesis</keyword>
<dbReference type="EMBL" id="JBHTOP010000023">
    <property type="protein sequence ID" value="MFD1672242.1"/>
    <property type="molecule type" value="Genomic_DNA"/>
</dbReference>
<feature type="region of interest" description="Carboxyphosphate synthetic domain" evidence="14">
    <location>
        <begin position="1"/>
        <end position="401"/>
    </location>
</feature>
<evidence type="ECO:0000256" key="10">
    <source>
        <dbReference type="ARBA" id="ARBA00022842"/>
    </source>
</evidence>
<dbReference type="Proteomes" id="UP001597267">
    <property type="component" value="Unassembled WGS sequence"/>
</dbReference>
<feature type="binding site" evidence="14">
    <location>
        <position position="300"/>
    </location>
    <ligand>
        <name>Mg(2+)</name>
        <dbReference type="ChEBI" id="CHEBI:18420"/>
        <label>2</label>
    </ligand>
</feature>
<dbReference type="InterPro" id="IPR005479">
    <property type="entry name" value="CPAse_ATP-bd"/>
</dbReference>
<dbReference type="InterPro" id="IPR016185">
    <property type="entry name" value="PreATP-grasp_dom_sf"/>
</dbReference>
<proteinExistence type="inferred from homology"/>
<evidence type="ECO:0000256" key="4">
    <source>
        <dbReference type="ARBA" id="ARBA00022598"/>
    </source>
</evidence>
<feature type="binding site" evidence="14">
    <location>
        <position position="834"/>
    </location>
    <ligand>
        <name>Mn(2+)</name>
        <dbReference type="ChEBI" id="CHEBI:29035"/>
        <label>4</label>
    </ligand>
</feature>
<sequence length="1060" mass="116063">MPKRTDLHKILVIGSGPIIIGQAAEFDYSGTQACLALKEEGYEVVLINSNPATIMTDKEIADKVYIEPITLEFVSQILRKELPDAILPTLGGQTGLNIAMSLSKTGILEALDIELLGTNLEAIDKAEDRESFKELMQDLKEPIPSSQIAYNLKEAQDFVAEIGYPVIIRPAFTLGGTGGGIATNDDELQSIVENGLALSPVTQVLVEQSIAGYKEIEFEVMRDAADNALVVCNMENFDPVGIHTGDSIVFAPVQTLSDKEVQMLRDASLKIIRALKIEGGCNVQLALDPNSFNYYVIEVNPRVSRSSALASKATGYPIAKMAAKIAVGLHLDEIQNPVTAQTLAEFEPALDYVVAKIPRWPFDKFEKGDRTLGTQMKATGEVMAIGRNIEESLLKAVRSLEIGVDHLQIPELADVLDDQLAEKIIRPQDDRLFYLAEALRRGYTVEELAELSKIDLFFLDKLQHIVEIEKLLAHEPNNLDHLTLAKKNGFSDAAIANIWHSDAANIRAMRKSQNIIPVYKMVDTCAGEFDATTPYFYSTYETENESDRTHKPSVLVLGSGPIRIGQGVEFDYATVHSVKAIQEAGYEAIIMNSNPETVSTDFSISDKLYFEPLTAEDVLNVIDLEQPLGVIVQFGGQTAINLAAPLVENGVKILGTNLADLDRAEDRDLFEQVLIDQDIAHPVGDTVTNAEVAPSVAAKIGYPVLVRPSYVLGGRAMEIVHNERELNNYMANAVKASNAHPVLIDSYLVGQECEVDAICDGETVLIPGIMEHIERAGIHSGDSMAVYPPQNMSQEIIETIVSYTKKLALSMHCIGMMNVQFVIHDDKPYVIEVNPRASRTVPFLSKVTGISMAQVATQVVLGKKLKDLGYPDGLVKPDALIHVKAPVFSFSKLAKVDSLLGPEMKSTGEVMGSDKTLEKALYKAFEAAKLHLPEYGNILFTVVDEDKPEALSLAQRFREVGYQILATKGTAAYFKAHGVKAKAVQKIHESDNNNLLHNLERGQIQAVVNTMGQDDNDTANDGQDIRETTIMHGVPLFTSLDTTAAILKVLESKSFITKPL</sequence>
<evidence type="ECO:0000256" key="3">
    <source>
        <dbReference type="ARBA" id="ARBA00022571"/>
    </source>
</evidence>
<dbReference type="HAMAP" id="MF_01210_B">
    <property type="entry name" value="CPSase_L_chain_B"/>
    <property type="match status" value="1"/>
</dbReference>
<dbReference type="RefSeq" id="WP_125714859.1">
    <property type="nucleotide sequence ID" value="NZ_JBHTOP010000023.1"/>
</dbReference>
<feature type="binding site" evidence="14">
    <location>
        <position position="243"/>
    </location>
    <ligand>
        <name>ATP</name>
        <dbReference type="ChEBI" id="CHEBI:30616"/>
        <label>1</label>
    </ligand>
</feature>
<comment type="pathway">
    <text evidence="14">Pyrimidine metabolism; UMP biosynthesis via de novo pathway; (S)-dihydroorotate from bicarbonate: step 1/3.</text>
</comment>
<evidence type="ECO:0000256" key="11">
    <source>
        <dbReference type="ARBA" id="ARBA00022975"/>
    </source>
</evidence>
<dbReference type="GO" id="GO:0004088">
    <property type="term" value="F:carbamoyl-phosphate synthase (glutamine-hydrolyzing) activity"/>
    <property type="evidence" value="ECO:0007669"/>
    <property type="project" value="UniProtKB-EC"/>
</dbReference>
<feature type="binding site" evidence="14">
    <location>
        <position position="169"/>
    </location>
    <ligand>
        <name>ATP</name>
        <dbReference type="ChEBI" id="CHEBI:30616"/>
        <label>1</label>
    </ligand>
</feature>
<dbReference type="PROSITE" id="PS00867">
    <property type="entry name" value="CPSASE_2"/>
    <property type="match status" value="2"/>
</dbReference>
<evidence type="ECO:0000256" key="14">
    <source>
        <dbReference type="HAMAP-Rule" id="MF_01210"/>
    </source>
</evidence>
<evidence type="ECO:0000313" key="17">
    <source>
        <dbReference type="EMBL" id="MFD1672242.1"/>
    </source>
</evidence>
<comment type="domain">
    <text evidence="14">The large subunit is composed of 2 ATP-grasp domains that are involved in binding the 2 ATP molecules needed for carbamoyl phosphate synthesis. The N-terminal ATP-grasp domain (referred to as the carboxyphosphate synthetic component) catalyzes the ATP-dependent phosphorylation of hydrogencarbonate to carboxyphosphate and the subsequent nucleophilic attack by ammonia to form a carbamate intermediate. The C-terminal ATP-grasp domain (referred to as the carbamoyl phosphate synthetic component) then catalyzes the phosphorylation of carbamate with the second ATP to form the end product carbamoyl phosphate. The reactive and unstable enzyme intermediates are sequentially channeled from one active site to the next through the interior of the protein over a distance of at least 96 A.</text>
</comment>
<dbReference type="InterPro" id="IPR036897">
    <property type="entry name" value="CarbamoylP_synth_lsu_oligo_sf"/>
</dbReference>
<feature type="binding site" evidence="14">
    <location>
        <position position="242"/>
    </location>
    <ligand>
        <name>ATP</name>
        <dbReference type="ChEBI" id="CHEBI:30616"/>
        <label>1</label>
    </ligand>
</feature>
<feature type="binding site" evidence="14">
    <location>
        <position position="746"/>
    </location>
    <ligand>
        <name>ATP</name>
        <dbReference type="ChEBI" id="CHEBI:30616"/>
        <label>2</label>
    </ligand>
</feature>
<dbReference type="InterPro" id="IPR005483">
    <property type="entry name" value="CPSase_dom"/>
</dbReference>
<keyword evidence="9 14" id="KW-0067">ATP-binding</keyword>
<feature type="binding site" evidence="14">
    <location>
        <position position="707"/>
    </location>
    <ligand>
        <name>ATP</name>
        <dbReference type="ChEBI" id="CHEBI:30616"/>
        <label>2</label>
    </ligand>
</feature>
<reference evidence="18" key="1">
    <citation type="journal article" date="2019" name="Int. J. Syst. Evol. Microbiol.">
        <title>The Global Catalogue of Microorganisms (GCM) 10K type strain sequencing project: providing services to taxonomists for standard genome sequencing and annotation.</title>
        <authorList>
            <consortium name="The Broad Institute Genomics Platform"/>
            <consortium name="The Broad Institute Genome Sequencing Center for Infectious Disease"/>
            <person name="Wu L."/>
            <person name="Ma J."/>
        </authorList>
    </citation>
    <scope>NUCLEOTIDE SEQUENCE [LARGE SCALE GENOMIC DNA]</scope>
    <source>
        <strain evidence="18">CCM 8896</strain>
    </source>
</reference>
<dbReference type="Gene3D" id="1.10.1030.10">
    <property type="entry name" value="Carbamoyl-phosphate synthetase, large subunit oligomerisation domain"/>
    <property type="match status" value="1"/>
</dbReference>
<dbReference type="SUPFAM" id="SSF48108">
    <property type="entry name" value="Carbamoyl phosphate synthetase, large subunit connection domain"/>
    <property type="match status" value="1"/>
</dbReference>
<dbReference type="InterPro" id="IPR036914">
    <property type="entry name" value="MGS-like_dom_sf"/>
</dbReference>
<feature type="binding site" evidence="14">
    <location>
        <position position="832"/>
    </location>
    <ligand>
        <name>ATP</name>
        <dbReference type="ChEBI" id="CHEBI:30616"/>
        <label>2</label>
    </ligand>
</feature>
<feature type="binding site" evidence="14">
    <location>
        <position position="820"/>
    </location>
    <ligand>
        <name>Mn(2+)</name>
        <dbReference type="ChEBI" id="CHEBI:29035"/>
        <label>3</label>
    </ligand>
</feature>
<evidence type="ECO:0000256" key="9">
    <source>
        <dbReference type="ARBA" id="ARBA00022840"/>
    </source>
</evidence>
<feature type="binding site" evidence="14">
    <location>
        <position position="208"/>
    </location>
    <ligand>
        <name>ATP</name>
        <dbReference type="ChEBI" id="CHEBI:30616"/>
        <label>1</label>
    </ligand>
</feature>
<dbReference type="SUPFAM" id="SSF52440">
    <property type="entry name" value="PreATP-grasp domain"/>
    <property type="match status" value="2"/>
</dbReference>
<feature type="binding site" evidence="14">
    <location>
        <position position="298"/>
    </location>
    <ligand>
        <name>Mg(2+)</name>
        <dbReference type="ChEBI" id="CHEBI:18420"/>
        <label>2</label>
    </ligand>
</feature>
<feature type="domain" description="ATP-grasp" evidence="15">
    <location>
        <begin position="671"/>
        <end position="861"/>
    </location>
</feature>
<evidence type="ECO:0000256" key="7">
    <source>
        <dbReference type="ARBA" id="ARBA00022737"/>
    </source>
</evidence>
<evidence type="ECO:0000259" key="15">
    <source>
        <dbReference type="PROSITE" id="PS50975"/>
    </source>
</evidence>
<evidence type="ECO:0000256" key="1">
    <source>
        <dbReference type="ARBA" id="ARBA00005077"/>
    </source>
</evidence>
<dbReference type="PANTHER" id="PTHR11405">
    <property type="entry name" value="CARBAMOYLTRANSFERASE FAMILY MEMBER"/>
    <property type="match status" value="1"/>
</dbReference>
<comment type="subunit">
    <text evidence="14">Composed of two chains; the small (or glutamine) chain promotes the hydrolysis of glutamine to ammonia, which is used by the large (or ammonia) chain to synthesize carbamoyl phosphate. Tetramer of heterodimers (alpha,beta)4.</text>
</comment>
<feature type="region of interest" description="Carbamoyl phosphate synthetic domain" evidence="14">
    <location>
        <begin position="547"/>
        <end position="929"/>
    </location>
</feature>
<comment type="cofactor">
    <cofactor evidence="14">
        <name>Mg(2+)</name>
        <dbReference type="ChEBI" id="CHEBI:18420"/>
    </cofactor>
    <cofactor evidence="14">
        <name>Mn(2+)</name>
        <dbReference type="ChEBI" id="CHEBI:29035"/>
    </cofactor>
    <text evidence="14">Binds 4 Mg(2+) or Mn(2+) ions per subunit.</text>
</comment>
<dbReference type="Pfam" id="PF25596">
    <property type="entry name" value="CPSase_L_D1"/>
    <property type="match status" value="2"/>
</dbReference>
<feature type="binding site" evidence="14">
    <location>
        <position position="820"/>
    </location>
    <ligand>
        <name>Mg(2+)</name>
        <dbReference type="ChEBI" id="CHEBI:18420"/>
        <label>3</label>
    </ligand>
</feature>
<keyword evidence="11 14" id="KW-0665">Pyrimidine biosynthesis</keyword>
<comment type="caution">
    <text evidence="17">The sequence shown here is derived from an EMBL/GenBank/DDBJ whole genome shotgun (WGS) entry which is preliminary data.</text>
</comment>
<evidence type="ECO:0000256" key="13">
    <source>
        <dbReference type="ARBA" id="ARBA00047359"/>
    </source>
</evidence>
<gene>
    <name evidence="14 17" type="primary">carB</name>
    <name evidence="17" type="ORF">ACFQ5M_09050</name>
</gene>
<evidence type="ECO:0000256" key="5">
    <source>
        <dbReference type="ARBA" id="ARBA00022605"/>
    </source>
</evidence>
<feature type="binding site" evidence="14">
    <location>
        <position position="175"/>
    </location>
    <ligand>
        <name>ATP</name>
        <dbReference type="ChEBI" id="CHEBI:30616"/>
        <label>1</label>
    </ligand>
</feature>
<dbReference type="InterPro" id="IPR005480">
    <property type="entry name" value="CPSase_lsu_oligo"/>
</dbReference>
<feature type="domain" description="ATP-grasp" evidence="15">
    <location>
        <begin position="133"/>
        <end position="327"/>
    </location>
</feature>
<dbReference type="PANTHER" id="PTHR11405:SF53">
    <property type="entry name" value="CARBAMOYL-PHOSPHATE SYNTHASE [AMMONIA], MITOCHONDRIAL"/>
    <property type="match status" value="1"/>
</dbReference>
<dbReference type="PRINTS" id="PR00098">
    <property type="entry name" value="CPSASE"/>
</dbReference>
<feature type="domain" description="MGS-like" evidence="16">
    <location>
        <begin position="930"/>
        <end position="1060"/>
    </location>
</feature>
<keyword evidence="18" id="KW-1185">Reference proteome</keyword>
<comment type="catalytic activity">
    <reaction evidence="14">
        <text>hydrogencarbonate + L-glutamine + 2 ATP + H2O = carbamoyl phosphate + L-glutamate + 2 ADP + phosphate + 2 H(+)</text>
        <dbReference type="Rhea" id="RHEA:18633"/>
        <dbReference type="ChEBI" id="CHEBI:15377"/>
        <dbReference type="ChEBI" id="CHEBI:15378"/>
        <dbReference type="ChEBI" id="CHEBI:17544"/>
        <dbReference type="ChEBI" id="CHEBI:29985"/>
        <dbReference type="ChEBI" id="CHEBI:30616"/>
        <dbReference type="ChEBI" id="CHEBI:43474"/>
        <dbReference type="ChEBI" id="CHEBI:58228"/>
        <dbReference type="ChEBI" id="CHEBI:58359"/>
        <dbReference type="ChEBI" id="CHEBI:456216"/>
        <dbReference type="EC" id="6.3.5.5"/>
    </reaction>
</comment>
<keyword evidence="3 14" id="KW-0055">Arginine biosynthesis</keyword>
<feature type="binding site" evidence="14">
    <location>
        <position position="778"/>
    </location>
    <ligand>
        <name>ATP</name>
        <dbReference type="ChEBI" id="CHEBI:30616"/>
        <label>2</label>
    </ligand>
</feature>
<dbReference type="EC" id="6.3.4.16" evidence="14"/>
<feature type="binding site" evidence="14">
    <location>
        <position position="129"/>
    </location>
    <ligand>
        <name>ATP</name>
        <dbReference type="ChEBI" id="CHEBI:30616"/>
        <label>1</label>
    </ligand>
</feature>
<dbReference type="SMART" id="SM00851">
    <property type="entry name" value="MGS"/>
    <property type="match status" value="1"/>
</dbReference>
<evidence type="ECO:0000259" key="16">
    <source>
        <dbReference type="PROSITE" id="PS51855"/>
    </source>
</evidence>
<dbReference type="NCBIfam" id="NF003671">
    <property type="entry name" value="PRK05294.1"/>
    <property type="match status" value="1"/>
</dbReference>
<dbReference type="CDD" id="cd01424">
    <property type="entry name" value="MGS_CPS_II"/>
    <property type="match status" value="1"/>
</dbReference>
<feature type="binding site" evidence="14">
    <location>
        <position position="748"/>
    </location>
    <ligand>
        <name>ATP</name>
        <dbReference type="ChEBI" id="CHEBI:30616"/>
        <label>2</label>
    </ligand>
</feature>
<dbReference type="SUPFAM" id="SSF56059">
    <property type="entry name" value="Glutathione synthetase ATP-binding domain-like"/>
    <property type="match status" value="2"/>
</dbReference>
<feature type="binding site" evidence="14">
    <location>
        <position position="284"/>
    </location>
    <ligand>
        <name>Mn(2+)</name>
        <dbReference type="ChEBI" id="CHEBI:29035"/>
        <label>1</label>
    </ligand>
</feature>
<comment type="pathway">
    <text evidence="1 14">Amino-acid biosynthesis; L-arginine biosynthesis; carbamoyl phosphate from bicarbonate: step 1/1.</text>
</comment>
<feature type="binding site" evidence="14">
    <location>
        <position position="210"/>
    </location>
    <ligand>
        <name>ATP</name>
        <dbReference type="ChEBI" id="CHEBI:30616"/>
        <label>1</label>
    </ligand>
</feature>
<organism evidence="17 18">
    <name type="scientific">Agrilactobacillus yilanensis</name>
    <dbReference type="NCBI Taxonomy" id="2485997"/>
    <lineage>
        <taxon>Bacteria</taxon>
        <taxon>Bacillati</taxon>
        <taxon>Bacillota</taxon>
        <taxon>Bacilli</taxon>
        <taxon>Lactobacillales</taxon>
        <taxon>Lactobacillaceae</taxon>
        <taxon>Agrilactobacillus</taxon>
    </lineage>
</organism>
<dbReference type="InterPro" id="IPR011761">
    <property type="entry name" value="ATP-grasp"/>
</dbReference>
<feature type="binding site" evidence="14">
    <location>
        <position position="752"/>
    </location>
    <ligand>
        <name>ATP</name>
        <dbReference type="ChEBI" id="CHEBI:30616"/>
        <label>2</label>
    </ligand>
</feature>
<dbReference type="SMART" id="SM01096">
    <property type="entry name" value="CPSase_L_D3"/>
    <property type="match status" value="1"/>
</dbReference>
<comment type="caution">
    <text evidence="14">Lacks conserved residue(s) required for the propagation of feature annotation.</text>
</comment>
<feature type="binding site" evidence="14">
    <location>
        <position position="820"/>
    </location>
    <ligand>
        <name>ATP</name>
        <dbReference type="ChEBI" id="CHEBI:30616"/>
        <label>2</label>
    </ligand>
</feature>
<feature type="binding site" evidence="14">
    <location>
        <position position="832"/>
    </location>
    <ligand>
        <name>Mg(2+)</name>
        <dbReference type="ChEBI" id="CHEBI:18420"/>
        <label>4</label>
    </ligand>
</feature>
<dbReference type="SUPFAM" id="SSF52335">
    <property type="entry name" value="Methylglyoxal synthase-like"/>
    <property type="match status" value="1"/>
</dbReference>
<dbReference type="InterPro" id="IPR011607">
    <property type="entry name" value="MGS-like_dom"/>
</dbReference>
<comment type="similarity">
    <text evidence="2 14">Belongs to the CarB family.</text>
</comment>
<feature type="binding site" evidence="14">
    <location>
        <position position="298"/>
    </location>
    <ligand>
        <name>Mg(2+)</name>
        <dbReference type="ChEBI" id="CHEBI:18420"/>
        <label>1</label>
    </ligand>
</feature>
<evidence type="ECO:0000256" key="6">
    <source>
        <dbReference type="ARBA" id="ARBA00022723"/>
    </source>
</evidence>
<feature type="binding site" evidence="14">
    <location>
        <position position="284"/>
    </location>
    <ligand>
        <name>Mg(2+)</name>
        <dbReference type="ChEBI" id="CHEBI:18420"/>
        <label>1</label>
    </ligand>
</feature>
<name>A0ABW4J7R0_9LACO</name>
<dbReference type="HAMAP" id="MF_01210_A">
    <property type="entry name" value="CPSase_L_chain_A"/>
    <property type="match status" value="1"/>
</dbReference>
<comment type="function">
    <text evidence="14">Large subunit of the glutamine-dependent carbamoyl phosphate synthetase (CPSase). CPSase catalyzes the formation of carbamoyl phosphate from the ammonia moiety of glutamine, carbonate, and phosphate donated by ATP, constituting the first step of 2 biosynthetic pathways, one leading to arginine and/or urea and the other to pyrimidine nucleotides. The large subunit (synthetase) binds the substrates ammonia (free or transferred from glutamine from the small subunit), hydrogencarbonate and ATP and carries out an ATP-coupled ligase reaction, activating hydrogencarbonate by forming carboxy phosphate which reacts with ammonia to form carbamoyl phosphate.</text>
</comment>
<dbReference type="Pfam" id="PF02786">
    <property type="entry name" value="CPSase_L_D2"/>
    <property type="match status" value="2"/>
</dbReference>
<feature type="binding site" evidence="14">
    <location>
        <position position="834"/>
    </location>
    <ligand>
        <name>Mg(2+)</name>
        <dbReference type="ChEBI" id="CHEBI:18420"/>
        <label>4</label>
    </ligand>
</feature>
<feature type="binding site" evidence="14">
    <location>
        <position position="832"/>
    </location>
    <ligand>
        <name>Mn(2+)</name>
        <dbReference type="ChEBI" id="CHEBI:29035"/>
        <label>3</label>
    </ligand>
</feature>
<feature type="binding site" evidence="14">
    <location>
        <position position="779"/>
    </location>
    <ligand>
        <name>ATP</name>
        <dbReference type="ChEBI" id="CHEBI:30616"/>
        <label>2</label>
    </ligand>
</feature>
<feature type="region of interest" description="Allosteric domain" evidence="14">
    <location>
        <begin position="930"/>
        <end position="1060"/>
    </location>
</feature>
<feature type="binding site" evidence="14">
    <location>
        <position position="284"/>
    </location>
    <ligand>
        <name>ATP</name>
        <dbReference type="ChEBI" id="CHEBI:30616"/>
        <label>1</label>
    </ligand>
</feature>
<protein>
    <recommendedName>
        <fullName evidence="14">Carbamoyl phosphate synthase large chain</fullName>
        <ecNumber evidence="14">6.3.4.16</ecNumber>
        <ecNumber evidence="14">6.3.5.5</ecNumber>
    </recommendedName>
    <alternativeName>
        <fullName evidence="14">Carbamoyl phosphate synthetase ammonia chain</fullName>
    </alternativeName>
</protein>
<evidence type="ECO:0000256" key="8">
    <source>
        <dbReference type="ARBA" id="ARBA00022741"/>
    </source>
</evidence>
<evidence type="ECO:0000313" key="18">
    <source>
        <dbReference type="Proteomes" id="UP001597267"/>
    </source>
</evidence>
<dbReference type="PROSITE" id="PS51855">
    <property type="entry name" value="MGS"/>
    <property type="match status" value="1"/>
</dbReference>
<dbReference type="Gene3D" id="3.40.50.20">
    <property type="match status" value="2"/>
</dbReference>
<feature type="binding site" evidence="14">
    <location>
        <position position="176"/>
    </location>
    <ligand>
        <name>ATP</name>
        <dbReference type="ChEBI" id="CHEBI:30616"/>
        <label>1</label>
    </ligand>
</feature>
<feature type="binding site" evidence="14">
    <location>
        <position position="215"/>
    </location>
    <ligand>
        <name>ATP</name>
        <dbReference type="ChEBI" id="CHEBI:30616"/>
        <label>1</label>
    </ligand>
</feature>
<feature type="binding site" evidence="14">
    <location>
        <position position="241"/>
    </location>
    <ligand>
        <name>ATP</name>
        <dbReference type="ChEBI" id="CHEBI:30616"/>
        <label>1</label>
    </ligand>
</feature>
<dbReference type="NCBIfam" id="TIGR01369">
    <property type="entry name" value="CPSaseII_lrg"/>
    <property type="match status" value="1"/>
</dbReference>
<keyword evidence="8 14" id="KW-0547">Nucleotide-binding</keyword>